<comment type="caution">
    <text evidence="4">The sequence shown here is derived from an EMBL/GenBank/DDBJ whole genome shotgun (WGS) entry which is preliminary data.</text>
</comment>
<accession>S6F3D2</accession>
<dbReference type="AlphaFoldDB" id="S6F3D2"/>
<sequence>MNVAETSHILSQALIINHGAQNSERITKRRPFFMSWTEETNYSTEQVDNDKVALGLKDVENALNKNNALVKTLQKEQKTYKEELSKALNNQFNQAINDLKNQKKEDWEGLASNFVNRLNDSTKEITNSQLETAQEEIDKNFAQKEQRLNNLVFNIESAEQALNFLNNRINHIKSTERLQKQKQFFQEIVFILGAIMASLGTLLLVFAFCSALYGFGWHSIWNWKQITPVYDAPTFQKGLFIVIKAILSLLFFIFGVLVMFFPLAIYHKFLNRIKNSYRGFGGWLNKVFIRK</sequence>
<evidence type="ECO:0000313" key="3">
    <source>
        <dbReference type="EMBL" id="CDG03305.1"/>
    </source>
</evidence>
<keyword evidence="2" id="KW-0812">Transmembrane</keyword>
<name>S6F3D2_LACLL</name>
<keyword evidence="1" id="KW-0175">Coiled coil</keyword>
<evidence type="ECO:0000256" key="1">
    <source>
        <dbReference type="SAM" id="Coils"/>
    </source>
</evidence>
<dbReference type="EMBL" id="CBLU010000001">
    <property type="protein sequence ID" value="CDG03305.1"/>
    <property type="molecule type" value="Genomic_DNA"/>
</dbReference>
<keyword evidence="2" id="KW-1133">Transmembrane helix</keyword>
<evidence type="ECO:0000256" key="2">
    <source>
        <dbReference type="SAM" id="Phobius"/>
    </source>
</evidence>
<evidence type="ECO:0000313" key="5">
    <source>
        <dbReference type="Proteomes" id="UP000015361"/>
    </source>
</evidence>
<dbReference type="Proteomes" id="UP000015361">
    <property type="component" value="Unassembled WGS sequence"/>
</dbReference>
<organism evidence="4 5">
    <name type="scientific">Lactococcus lactis subsp. lactis A12</name>
    <dbReference type="NCBI Taxonomy" id="1137134"/>
    <lineage>
        <taxon>Bacteria</taxon>
        <taxon>Bacillati</taxon>
        <taxon>Bacillota</taxon>
        <taxon>Bacilli</taxon>
        <taxon>Lactobacillales</taxon>
        <taxon>Streptococcaceae</taxon>
        <taxon>Lactococcus</taxon>
    </lineage>
</organism>
<proteinExistence type="predicted"/>
<gene>
    <name evidence="3" type="ORF">O9U_14310</name>
    <name evidence="4" type="ORF">O9U_14355</name>
</gene>
<reference evidence="4 5" key="1">
    <citation type="journal article" date="2013" name="Appl. Environ. Microbiol.">
        <title>The Carbohydrate Metabolism Signature of Lactococcus lactis Strain A12 Reveals Its Sourdough Ecosystem Origin.</title>
        <authorList>
            <person name="Passerini D."/>
            <person name="Coddeville M."/>
            <person name="Le Bourgeois P."/>
            <person name="Loubiere P."/>
            <person name="Ritzenthaler P."/>
            <person name="Fontagne-Faucher C."/>
            <person name="Daveran-Mingot M.L."/>
            <person name="Cocaign-Bousquet M."/>
        </authorList>
    </citation>
    <scope>NUCLEOTIDE SEQUENCE [LARGE SCALE GENOMIC DNA]</scope>
    <source>
        <strain evidence="4 5">A12</strain>
    </source>
</reference>
<protein>
    <submittedName>
        <fullName evidence="4">Uncharacterized protein</fullName>
    </submittedName>
</protein>
<feature type="transmembrane region" description="Helical" evidence="2">
    <location>
        <begin position="188"/>
        <end position="215"/>
    </location>
</feature>
<feature type="transmembrane region" description="Helical" evidence="2">
    <location>
        <begin position="239"/>
        <end position="266"/>
    </location>
</feature>
<feature type="coiled-coil region" evidence="1">
    <location>
        <begin position="56"/>
        <end position="175"/>
    </location>
</feature>
<keyword evidence="2" id="KW-0472">Membrane</keyword>
<dbReference type="EMBL" id="CBLU010000001">
    <property type="protein sequence ID" value="CDG03314.1"/>
    <property type="molecule type" value="Genomic_DNA"/>
</dbReference>
<evidence type="ECO:0000313" key="4">
    <source>
        <dbReference type="EMBL" id="CDG03314.1"/>
    </source>
</evidence>